<dbReference type="Proteomes" id="UP000325440">
    <property type="component" value="Unassembled WGS sequence"/>
</dbReference>
<dbReference type="OrthoDB" id="6626979at2759"/>
<evidence type="ECO:0000313" key="1">
    <source>
        <dbReference type="EMBL" id="VVC44875.1"/>
    </source>
</evidence>
<name>A0A5E4NMC3_9HEMI</name>
<reference evidence="1 2" key="1">
    <citation type="submission" date="2019-08" db="EMBL/GenBank/DDBJ databases">
        <authorList>
            <person name="Alioto T."/>
            <person name="Alioto T."/>
            <person name="Gomez Garrido J."/>
        </authorList>
    </citation>
    <scope>NUCLEOTIDE SEQUENCE [LARGE SCALE GENOMIC DNA]</scope>
</reference>
<proteinExistence type="predicted"/>
<dbReference type="AlphaFoldDB" id="A0A5E4NMC3"/>
<evidence type="ECO:0008006" key="3">
    <source>
        <dbReference type="Google" id="ProtNLM"/>
    </source>
</evidence>
<keyword evidence="2" id="KW-1185">Reference proteome</keyword>
<accession>A0A5E4NMC3</accession>
<sequence>MKEKREDLTPIEEETMIPILRSEFEQALYDLKQNKLPDTDYITTELLQSASTKMKDGLYKLIRDMYEKGDVPDDYCKSIIVTIPKKRGANSCVQFRTLSLLIYISKILTKIINRRIERKVEQYLQNDQYGFRRQKGTREAIL</sequence>
<protein>
    <recommendedName>
        <fullName evidence="3">Reverse transcriptase domain</fullName>
    </recommendedName>
</protein>
<dbReference type="EMBL" id="CABPRJ010002389">
    <property type="protein sequence ID" value="VVC44875.1"/>
    <property type="molecule type" value="Genomic_DNA"/>
</dbReference>
<organism evidence="1 2">
    <name type="scientific">Cinara cedri</name>
    <dbReference type="NCBI Taxonomy" id="506608"/>
    <lineage>
        <taxon>Eukaryota</taxon>
        <taxon>Metazoa</taxon>
        <taxon>Ecdysozoa</taxon>
        <taxon>Arthropoda</taxon>
        <taxon>Hexapoda</taxon>
        <taxon>Insecta</taxon>
        <taxon>Pterygota</taxon>
        <taxon>Neoptera</taxon>
        <taxon>Paraneoptera</taxon>
        <taxon>Hemiptera</taxon>
        <taxon>Sternorrhyncha</taxon>
        <taxon>Aphidomorpha</taxon>
        <taxon>Aphidoidea</taxon>
        <taxon>Aphididae</taxon>
        <taxon>Lachninae</taxon>
        <taxon>Cinara</taxon>
    </lineage>
</organism>
<evidence type="ECO:0000313" key="2">
    <source>
        <dbReference type="Proteomes" id="UP000325440"/>
    </source>
</evidence>
<dbReference type="PANTHER" id="PTHR19446">
    <property type="entry name" value="REVERSE TRANSCRIPTASES"/>
    <property type="match status" value="1"/>
</dbReference>
<gene>
    <name evidence="1" type="ORF">CINCED_3A020906</name>
</gene>